<proteinExistence type="predicted"/>
<sequence length="69" mass="7364">MTIPGGGSGGLDGGSCENEFVNGGLSGRVEDNGVDGNCVGGSFEHREVDKESCYELSFFSLWFFIINHE</sequence>
<gene>
    <name evidence="1" type="ORF">TSUD_53350</name>
</gene>
<name>A0A2Z6NQ57_TRISU</name>
<keyword evidence="2" id="KW-1185">Reference proteome</keyword>
<reference evidence="2" key="1">
    <citation type="journal article" date="2017" name="Front. Plant Sci.">
        <title>Climate Clever Clovers: New Paradigm to Reduce the Environmental Footprint of Ruminants by Breeding Low Methanogenic Forages Utilizing Haplotype Variation.</title>
        <authorList>
            <person name="Kaur P."/>
            <person name="Appels R."/>
            <person name="Bayer P.E."/>
            <person name="Keeble-Gagnere G."/>
            <person name="Wang J."/>
            <person name="Hirakawa H."/>
            <person name="Shirasawa K."/>
            <person name="Vercoe P."/>
            <person name="Stefanova K."/>
            <person name="Durmic Z."/>
            <person name="Nichols P."/>
            <person name="Revell C."/>
            <person name="Isobe S.N."/>
            <person name="Edwards D."/>
            <person name="Erskine W."/>
        </authorList>
    </citation>
    <scope>NUCLEOTIDE SEQUENCE [LARGE SCALE GENOMIC DNA]</scope>
    <source>
        <strain evidence="2">cv. Daliak</strain>
    </source>
</reference>
<dbReference type="Proteomes" id="UP000242715">
    <property type="component" value="Unassembled WGS sequence"/>
</dbReference>
<evidence type="ECO:0000313" key="1">
    <source>
        <dbReference type="EMBL" id="GAU32067.1"/>
    </source>
</evidence>
<protein>
    <submittedName>
        <fullName evidence="1">Uncharacterized protein</fullName>
    </submittedName>
</protein>
<accession>A0A2Z6NQ57</accession>
<evidence type="ECO:0000313" key="2">
    <source>
        <dbReference type="Proteomes" id="UP000242715"/>
    </source>
</evidence>
<dbReference type="EMBL" id="DF973479">
    <property type="protein sequence ID" value="GAU32067.1"/>
    <property type="molecule type" value="Genomic_DNA"/>
</dbReference>
<dbReference type="AlphaFoldDB" id="A0A2Z6NQ57"/>
<organism evidence="1 2">
    <name type="scientific">Trifolium subterraneum</name>
    <name type="common">Subterranean clover</name>
    <dbReference type="NCBI Taxonomy" id="3900"/>
    <lineage>
        <taxon>Eukaryota</taxon>
        <taxon>Viridiplantae</taxon>
        <taxon>Streptophyta</taxon>
        <taxon>Embryophyta</taxon>
        <taxon>Tracheophyta</taxon>
        <taxon>Spermatophyta</taxon>
        <taxon>Magnoliopsida</taxon>
        <taxon>eudicotyledons</taxon>
        <taxon>Gunneridae</taxon>
        <taxon>Pentapetalae</taxon>
        <taxon>rosids</taxon>
        <taxon>fabids</taxon>
        <taxon>Fabales</taxon>
        <taxon>Fabaceae</taxon>
        <taxon>Papilionoideae</taxon>
        <taxon>50 kb inversion clade</taxon>
        <taxon>NPAAA clade</taxon>
        <taxon>Hologalegina</taxon>
        <taxon>IRL clade</taxon>
        <taxon>Trifolieae</taxon>
        <taxon>Trifolium</taxon>
    </lineage>
</organism>